<evidence type="ECO:0008006" key="3">
    <source>
        <dbReference type="Google" id="ProtNLM"/>
    </source>
</evidence>
<sequence length="147" mass="17189">MGLRAEMPLLARHEGEWAGRYVHVDKDGAVIDRHHVEMTCAILDDAVYHQTNRYRWDDGRTEVHEFPGTYLGGGRCGFDTERLTGQFWELDADTIYLTWRFKAEGDDLRLFELIVLSEDGGSRSRTWQWIRNGECVRRTLIDERRTA</sequence>
<dbReference type="Proteomes" id="UP001589647">
    <property type="component" value="Unassembled WGS sequence"/>
</dbReference>
<dbReference type="Gene3D" id="2.40.128.20">
    <property type="match status" value="1"/>
</dbReference>
<gene>
    <name evidence="1" type="ORF">ACFFV7_26765</name>
</gene>
<keyword evidence="2" id="KW-1185">Reference proteome</keyword>
<organism evidence="1 2">
    <name type="scientific">Nonomuraea spiralis</name>
    <dbReference type="NCBI Taxonomy" id="46182"/>
    <lineage>
        <taxon>Bacteria</taxon>
        <taxon>Bacillati</taxon>
        <taxon>Actinomycetota</taxon>
        <taxon>Actinomycetes</taxon>
        <taxon>Streptosporangiales</taxon>
        <taxon>Streptosporangiaceae</taxon>
        <taxon>Nonomuraea</taxon>
    </lineage>
</organism>
<comment type="caution">
    <text evidence="1">The sequence shown here is derived from an EMBL/GenBank/DDBJ whole genome shotgun (WGS) entry which is preliminary data.</text>
</comment>
<dbReference type="InterPro" id="IPR012674">
    <property type="entry name" value="Calycin"/>
</dbReference>
<evidence type="ECO:0000313" key="1">
    <source>
        <dbReference type="EMBL" id="MFB9204824.1"/>
    </source>
</evidence>
<evidence type="ECO:0000313" key="2">
    <source>
        <dbReference type="Proteomes" id="UP001589647"/>
    </source>
</evidence>
<dbReference type="RefSeq" id="WP_189650351.1">
    <property type="nucleotide sequence ID" value="NZ_BMRC01000013.1"/>
</dbReference>
<protein>
    <recommendedName>
        <fullName evidence="3">DUF3598 domain-containing protein</fullName>
    </recommendedName>
</protein>
<reference evidence="1 2" key="1">
    <citation type="submission" date="2024-09" db="EMBL/GenBank/DDBJ databases">
        <authorList>
            <person name="Sun Q."/>
            <person name="Mori K."/>
        </authorList>
    </citation>
    <scope>NUCLEOTIDE SEQUENCE [LARGE SCALE GENOMIC DNA]</scope>
    <source>
        <strain evidence="1 2">CCM 3426</strain>
    </source>
</reference>
<accession>A0ABV5IM47</accession>
<name>A0ABV5IM47_9ACTN</name>
<dbReference type="EMBL" id="JBHMEI010000020">
    <property type="protein sequence ID" value="MFB9204824.1"/>
    <property type="molecule type" value="Genomic_DNA"/>
</dbReference>
<dbReference type="SUPFAM" id="SSF50814">
    <property type="entry name" value="Lipocalins"/>
    <property type="match status" value="1"/>
</dbReference>
<proteinExistence type="predicted"/>